<dbReference type="InterPro" id="IPR008532">
    <property type="entry name" value="NFACT_RNA-bd"/>
</dbReference>
<evidence type="ECO:0000259" key="1">
    <source>
        <dbReference type="Pfam" id="PF05670"/>
    </source>
</evidence>
<dbReference type="GO" id="GO:1990112">
    <property type="term" value="C:RQC complex"/>
    <property type="evidence" value="ECO:0007669"/>
    <property type="project" value="TreeGrafter"/>
</dbReference>
<reference evidence="2 3" key="1">
    <citation type="submission" date="2019-04" db="EMBL/GenBank/DDBJ databases">
        <authorList>
            <person name="Li Y."/>
            <person name="Wang J."/>
        </authorList>
    </citation>
    <scope>NUCLEOTIDE SEQUENCE [LARGE SCALE GENOMIC DNA]</scope>
    <source>
        <strain evidence="2 3">DSM 14668</strain>
    </source>
</reference>
<dbReference type="Pfam" id="PF05670">
    <property type="entry name" value="NFACT-R_1"/>
    <property type="match status" value="1"/>
</dbReference>
<gene>
    <name evidence="2" type="ORF">E8A74_09690</name>
</gene>
<evidence type="ECO:0000313" key="2">
    <source>
        <dbReference type="EMBL" id="TKD10266.1"/>
    </source>
</evidence>
<dbReference type="GO" id="GO:0000049">
    <property type="term" value="F:tRNA binding"/>
    <property type="evidence" value="ECO:0007669"/>
    <property type="project" value="TreeGrafter"/>
</dbReference>
<dbReference type="GO" id="GO:0072344">
    <property type="term" value="P:rescue of stalled ribosome"/>
    <property type="evidence" value="ECO:0007669"/>
    <property type="project" value="TreeGrafter"/>
</dbReference>
<dbReference type="EMBL" id="SSMQ01000007">
    <property type="protein sequence ID" value="TKD10266.1"/>
    <property type="molecule type" value="Genomic_DNA"/>
</dbReference>
<organism evidence="2 3">
    <name type="scientific">Polyangium fumosum</name>
    <dbReference type="NCBI Taxonomy" id="889272"/>
    <lineage>
        <taxon>Bacteria</taxon>
        <taxon>Pseudomonadati</taxon>
        <taxon>Myxococcota</taxon>
        <taxon>Polyangia</taxon>
        <taxon>Polyangiales</taxon>
        <taxon>Polyangiaceae</taxon>
        <taxon>Polyangium</taxon>
    </lineage>
</organism>
<dbReference type="AlphaFoldDB" id="A0A4U1JGM6"/>
<keyword evidence="3" id="KW-1185">Reference proteome</keyword>
<feature type="domain" description="NFACT RNA-binding" evidence="1">
    <location>
        <begin position="8"/>
        <end position="102"/>
    </location>
</feature>
<evidence type="ECO:0000313" key="3">
    <source>
        <dbReference type="Proteomes" id="UP000309215"/>
    </source>
</evidence>
<dbReference type="RefSeq" id="WP_136928666.1">
    <property type="nucleotide sequence ID" value="NZ_SSMQ01000007.1"/>
</dbReference>
<proteinExistence type="predicted"/>
<protein>
    <submittedName>
        <fullName evidence="2">DUF814 domain-containing protein</fullName>
    </submittedName>
</protein>
<name>A0A4U1JGM6_9BACT</name>
<dbReference type="PANTHER" id="PTHR15239">
    <property type="entry name" value="NUCLEAR EXPORT MEDIATOR FACTOR NEMF"/>
    <property type="match status" value="1"/>
</dbReference>
<dbReference type="PANTHER" id="PTHR15239:SF6">
    <property type="entry name" value="RIBOSOME QUALITY CONTROL COMPLEX SUBUNIT NEMF"/>
    <property type="match status" value="1"/>
</dbReference>
<dbReference type="GO" id="GO:0043023">
    <property type="term" value="F:ribosomal large subunit binding"/>
    <property type="evidence" value="ECO:0007669"/>
    <property type="project" value="TreeGrafter"/>
</dbReference>
<dbReference type="OrthoDB" id="9766163at2"/>
<dbReference type="InterPro" id="IPR051608">
    <property type="entry name" value="RQC_Subunit_NEMF"/>
</dbReference>
<sequence length="128" mass="13613">MASKGRPYRTVTVEGFEVLIGRGAEDNDYLTFDVAKPHDVWLHVAGGTPGSHVVVRNPDRVEVPRSVVEVAAAAAAWYSKARGAPKVEVHFCRASEVSKPRGAPAGLVELGRWKSVKVKPAAPAGATD</sequence>
<comment type="caution">
    <text evidence="2">The sequence shown here is derived from an EMBL/GenBank/DDBJ whole genome shotgun (WGS) entry which is preliminary data.</text>
</comment>
<dbReference type="Proteomes" id="UP000309215">
    <property type="component" value="Unassembled WGS sequence"/>
</dbReference>
<accession>A0A4U1JGM6</accession>